<keyword evidence="7" id="KW-1185">Reference proteome</keyword>
<proteinExistence type="predicted"/>
<feature type="transmembrane region" description="Helical" evidence="5">
    <location>
        <begin position="107"/>
        <end position="126"/>
    </location>
</feature>
<keyword evidence="3 5" id="KW-1133">Transmembrane helix</keyword>
<comment type="subcellular location">
    <subcellularLocation>
        <location evidence="1">Membrane</location>
    </subcellularLocation>
</comment>
<reference evidence="6 7" key="1">
    <citation type="submission" date="2021-08" db="EMBL/GenBank/DDBJ databases">
        <title>Lysobacter sp. strain CJ11 Genome sequencing and assembly.</title>
        <authorList>
            <person name="Kim I."/>
        </authorList>
    </citation>
    <scope>NUCLEOTIDE SEQUENCE [LARGE SCALE GENOMIC DNA]</scope>
    <source>
        <strain evidence="6 7">CJ11</strain>
    </source>
</reference>
<feature type="transmembrane region" description="Helical" evidence="5">
    <location>
        <begin position="77"/>
        <end position="100"/>
    </location>
</feature>
<evidence type="ECO:0000256" key="3">
    <source>
        <dbReference type="ARBA" id="ARBA00022989"/>
    </source>
</evidence>
<dbReference type="PANTHER" id="PTHR35371:SF1">
    <property type="entry name" value="BLR7753 PROTEIN"/>
    <property type="match status" value="1"/>
</dbReference>
<dbReference type="SUPFAM" id="SSF161084">
    <property type="entry name" value="MAPEG domain-like"/>
    <property type="match status" value="1"/>
</dbReference>
<evidence type="ECO:0000313" key="6">
    <source>
        <dbReference type="EMBL" id="QYR53198.1"/>
    </source>
</evidence>
<evidence type="ECO:0000256" key="5">
    <source>
        <dbReference type="SAM" id="Phobius"/>
    </source>
</evidence>
<dbReference type="RefSeq" id="WP_220380016.1">
    <property type="nucleotide sequence ID" value="NZ_CP080544.1"/>
</dbReference>
<evidence type="ECO:0000256" key="4">
    <source>
        <dbReference type="ARBA" id="ARBA00023136"/>
    </source>
</evidence>
<dbReference type="Pfam" id="PF01124">
    <property type="entry name" value="MAPEG"/>
    <property type="match status" value="1"/>
</dbReference>
<name>A0ABX8WQU9_9GAMM</name>
<gene>
    <name evidence="6" type="ORF">H8L67_01360</name>
</gene>
<keyword evidence="4 5" id="KW-0472">Membrane</keyword>
<dbReference type="EMBL" id="CP080544">
    <property type="protein sequence ID" value="QYR53198.1"/>
    <property type="molecule type" value="Genomic_DNA"/>
</dbReference>
<accession>A0ABX8WQU9</accession>
<evidence type="ECO:0000313" key="7">
    <source>
        <dbReference type="Proteomes" id="UP000824755"/>
    </source>
</evidence>
<protein>
    <submittedName>
        <fullName evidence="6">MAPEG family protein</fullName>
    </submittedName>
</protein>
<organism evidence="6 7">
    <name type="scientific">Lysobacter soyae</name>
    <dbReference type="NCBI Taxonomy" id="2764185"/>
    <lineage>
        <taxon>Bacteria</taxon>
        <taxon>Pseudomonadati</taxon>
        <taxon>Pseudomonadota</taxon>
        <taxon>Gammaproteobacteria</taxon>
        <taxon>Lysobacterales</taxon>
        <taxon>Lysobacteraceae</taxon>
        <taxon>Lysobacter</taxon>
    </lineage>
</organism>
<dbReference type="PANTHER" id="PTHR35371">
    <property type="entry name" value="INNER MEMBRANE PROTEIN"/>
    <property type="match status" value="1"/>
</dbReference>
<evidence type="ECO:0000256" key="2">
    <source>
        <dbReference type="ARBA" id="ARBA00022692"/>
    </source>
</evidence>
<sequence>MKIAYLCILIAVLLPYVWVTIAKASGKRYDNRDPRGWLGKQTDAKALRANAAQLNAFEALPGFIAAVFMAQFAQVNVMHITLCAVAFIVFRILHGVFYIGNKHQLRSLVWFGGLICVLILMGSAIVKIV</sequence>
<dbReference type="Gene3D" id="1.20.120.550">
    <property type="entry name" value="Membrane associated eicosanoid/glutathione metabolism-like domain"/>
    <property type="match status" value="1"/>
</dbReference>
<dbReference type="Proteomes" id="UP000824755">
    <property type="component" value="Chromosome"/>
</dbReference>
<dbReference type="InterPro" id="IPR001129">
    <property type="entry name" value="Membr-assoc_MAPEG"/>
</dbReference>
<keyword evidence="2 5" id="KW-0812">Transmembrane</keyword>
<dbReference type="InterPro" id="IPR023352">
    <property type="entry name" value="MAPEG-like_dom_sf"/>
</dbReference>
<evidence type="ECO:0000256" key="1">
    <source>
        <dbReference type="ARBA" id="ARBA00004370"/>
    </source>
</evidence>